<reference evidence="19 20" key="1">
    <citation type="submission" date="2023-08" db="EMBL/GenBank/DDBJ databases">
        <title>genomic of DY56.</title>
        <authorList>
            <person name="Wang Y."/>
        </authorList>
    </citation>
    <scope>NUCLEOTIDE SEQUENCE [LARGE SCALE GENOMIC DNA]</scope>
    <source>
        <strain evidence="19 20">DY56-A-20</strain>
    </source>
</reference>
<keyword evidence="7 15" id="KW-0067">ATP-binding</keyword>
<dbReference type="Pfam" id="PF13361">
    <property type="entry name" value="UvrD_C"/>
    <property type="match status" value="1"/>
</dbReference>
<keyword evidence="9" id="KW-0234">DNA repair</keyword>
<dbReference type="PROSITE" id="PS51217">
    <property type="entry name" value="UVRD_HELICASE_CTER"/>
    <property type="match status" value="1"/>
</dbReference>
<dbReference type="InterPro" id="IPR011335">
    <property type="entry name" value="Restrct_endonuc-II-like"/>
</dbReference>
<accession>A0ABT9H7Z1</accession>
<dbReference type="GO" id="GO:0004386">
    <property type="term" value="F:helicase activity"/>
    <property type="evidence" value="ECO:0007669"/>
    <property type="project" value="UniProtKB-KW"/>
</dbReference>
<evidence type="ECO:0000313" key="19">
    <source>
        <dbReference type="EMBL" id="MDP4539428.1"/>
    </source>
</evidence>
<dbReference type="EC" id="5.6.2.4" evidence="12"/>
<dbReference type="NCBIfam" id="TIGR02784">
    <property type="entry name" value="addA_alphas"/>
    <property type="match status" value="1"/>
</dbReference>
<evidence type="ECO:0000256" key="6">
    <source>
        <dbReference type="ARBA" id="ARBA00022839"/>
    </source>
</evidence>
<gene>
    <name evidence="19" type="primary">addA</name>
    <name evidence="19" type="ORF">Q9K01_07335</name>
</gene>
<evidence type="ECO:0000256" key="4">
    <source>
        <dbReference type="ARBA" id="ARBA00022801"/>
    </source>
</evidence>
<dbReference type="EMBL" id="JAVAIL010000002">
    <property type="protein sequence ID" value="MDP4539428.1"/>
    <property type="molecule type" value="Genomic_DNA"/>
</dbReference>
<evidence type="ECO:0000259" key="17">
    <source>
        <dbReference type="PROSITE" id="PS51198"/>
    </source>
</evidence>
<feature type="domain" description="UvrD-like helicase ATP-binding" evidence="17">
    <location>
        <begin position="5"/>
        <end position="497"/>
    </location>
</feature>
<dbReference type="Pfam" id="PF00580">
    <property type="entry name" value="UvrD-helicase"/>
    <property type="match status" value="1"/>
</dbReference>
<dbReference type="InterPro" id="IPR027417">
    <property type="entry name" value="P-loop_NTPase"/>
</dbReference>
<comment type="catalytic activity">
    <reaction evidence="14">
        <text>ATP + H2O = ADP + phosphate + H(+)</text>
        <dbReference type="Rhea" id="RHEA:13065"/>
        <dbReference type="ChEBI" id="CHEBI:15377"/>
        <dbReference type="ChEBI" id="CHEBI:15378"/>
        <dbReference type="ChEBI" id="CHEBI:30616"/>
        <dbReference type="ChEBI" id="CHEBI:43474"/>
        <dbReference type="ChEBI" id="CHEBI:456216"/>
        <dbReference type="EC" id="5.6.2.4"/>
    </reaction>
</comment>
<dbReference type="PANTHER" id="PTHR11070:SF2">
    <property type="entry name" value="ATP-DEPENDENT DNA HELICASE SRS2"/>
    <property type="match status" value="1"/>
</dbReference>
<dbReference type="InterPro" id="IPR014151">
    <property type="entry name" value="DNA_helicase_AddA"/>
</dbReference>
<dbReference type="InterPro" id="IPR014017">
    <property type="entry name" value="DNA_helicase_UvrD-like_C"/>
</dbReference>
<keyword evidence="8" id="KW-0238">DNA-binding</keyword>
<dbReference type="SUPFAM" id="SSF52540">
    <property type="entry name" value="P-loop containing nucleoside triphosphate hydrolases"/>
    <property type="match status" value="1"/>
</dbReference>
<dbReference type="Gene3D" id="3.40.50.300">
    <property type="entry name" value="P-loop containing nucleotide triphosphate hydrolases"/>
    <property type="match status" value="4"/>
</dbReference>
<sequence length="1161" mass="125995">MSGAVYPLAGAQRDAVDPRESVWLSASAGTGKTQVLSARVLRLLLQEGVEPSDILCLTFTKAGAAEMAVRVNEVLARWVRLPDARLAEELAYLGAPVDAATRSHARSLFASVLDSPGGGLRIDTIHAFAQYLLAAFPEEARIAPGSRPMEDRERELLSEEVLGDLLTGAEASNDRRTLDAIAEMSRRKGADGVRRWLMRCAGAIQLWTGPAGWQAPMHARVCGLLGIPADADEHWVAQACADEGFPVALLRACREGNAQWGTKTGLACVEFVDSWLAAGPIERVALLDGFYGTLLTKTGEPKSLKNLEKLDPDYGGRVAEVVEAIGQVAERRTLVELAGFLAPQLEVGRQFALMWDEAKSREALVDFDDQIRRAAALLADSAMGDWIRYKLDRRFDHILIDEAQDTNADQWAIIFALTDDFFSGLGAQGDAIRTIFTVGDYKQAIFGFQGTSPENFASAQRWVADDMARLGQGEIMAGAPEPRRLRDLDLGQSFRTAEPILQFVDKAIAAIGPASFGLKRAPEPHVGQDRPGLVTLWNTVADIRDGDEDGAEGWLARHDRRLADRIAQQIRVWMDPAGPGFPLVKGEKPGQARRATPGDVMILVRKRRELASLIVARLYTHGVPVAGVDRLRLGAPLAVKDLMAALRFAAQPLDDLNLANLLVSPLGGWTQEQLLEHGYRPRQQRLWEHLRQSGDPQVARTVAALREILRRVDFDSPQALLHWLLVGPFDGRRRLVARLGAEANDPIDELLNAANAYASAHTASLQGFIRWFDAGDGELKREAGANRDQVRVMTVHGSKGLQAPIVILADAAIGPDAPGELALVDPADERNKVPLPGLSAEQRVGPIATAYEIAARTEREEHWRLLYVAMTRAEEALFIGGSLGPREAKRGTPHEDSWYAQLEPLFAGDPVEDSIWGARREWGATSTIVPRPAGNAGQAAVDLPAWTESPPPAEARPPRPLSPSGLGEVEGSDPPLPPEHSAIAAQRGVLIHALLERLPAVPVAERAARAGQWLARQAPDLAEADRSEMLDRALAVLNHEEFGDIFAAGALAEVPLAAVVGGEVVVGVADRLLVTPERVTVVDFKTARRPPESLERVPDATLRQMAAYVAALETIYPGREVRAALLYTQTPQLIALSADLLAAHKARFSAPQESFALPPVE</sequence>
<dbReference type="Pfam" id="PF12705">
    <property type="entry name" value="PDDEXK_1"/>
    <property type="match status" value="1"/>
</dbReference>
<evidence type="ECO:0000313" key="20">
    <source>
        <dbReference type="Proteomes" id="UP001235664"/>
    </source>
</evidence>
<evidence type="ECO:0000256" key="16">
    <source>
        <dbReference type="SAM" id="MobiDB-lite"/>
    </source>
</evidence>
<feature type="compositionally biased region" description="Pro residues" evidence="16">
    <location>
        <begin position="949"/>
        <end position="961"/>
    </location>
</feature>
<evidence type="ECO:0000259" key="18">
    <source>
        <dbReference type="PROSITE" id="PS51217"/>
    </source>
</evidence>
<feature type="domain" description="UvrD-like helicase C-terminal" evidence="18">
    <location>
        <begin position="515"/>
        <end position="800"/>
    </location>
</feature>
<evidence type="ECO:0000256" key="11">
    <source>
        <dbReference type="ARBA" id="ARBA00034617"/>
    </source>
</evidence>
<evidence type="ECO:0000256" key="1">
    <source>
        <dbReference type="ARBA" id="ARBA00022722"/>
    </source>
</evidence>
<evidence type="ECO:0000256" key="5">
    <source>
        <dbReference type="ARBA" id="ARBA00022806"/>
    </source>
</evidence>
<proteinExistence type="predicted"/>
<keyword evidence="3" id="KW-0227">DNA damage</keyword>
<evidence type="ECO:0000256" key="7">
    <source>
        <dbReference type="ARBA" id="ARBA00022840"/>
    </source>
</evidence>
<dbReference type="InterPro" id="IPR038726">
    <property type="entry name" value="PDDEXK_AddAB-type"/>
</dbReference>
<name>A0ABT9H7Z1_9SPHN</name>
<dbReference type="RefSeq" id="WP_305929555.1">
    <property type="nucleotide sequence ID" value="NZ_JAVAIL010000002.1"/>
</dbReference>
<keyword evidence="1" id="KW-0540">Nuclease</keyword>
<evidence type="ECO:0000256" key="2">
    <source>
        <dbReference type="ARBA" id="ARBA00022741"/>
    </source>
</evidence>
<dbReference type="InterPro" id="IPR011604">
    <property type="entry name" value="PDDEXK-like_dom_sf"/>
</dbReference>
<comment type="caution">
    <text evidence="19">The sequence shown here is derived from an EMBL/GenBank/DDBJ whole genome shotgun (WGS) entry which is preliminary data.</text>
</comment>
<evidence type="ECO:0000256" key="9">
    <source>
        <dbReference type="ARBA" id="ARBA00023204"/>
    </source>
</evidence>
<evidence type="ECO:0000256" key="12">
    <source>
        <dbReference type="ARBA" id="ARBA00034808"/>
    </source>
</evidence>
<protein>
    <recommendedName>
        <fullName evidence="12">DNA 3'-5' helicase</fullName>
        <ecNumber evidence="12">5.6.2.4</ecNumber>
    </recommendedName>
    <alternativeName>
        <fullName evidence="13">DNA 3'-5' helicase II</fullName>
    </alternativeName>
</protein>
<evidence type="ECO:0000256" key="14">
    <source>
        <dbReference type="ARBA" id="ARBA00048988"/>
    </source>
</evidence>
<evidence type="ECO:0000256" key="3">
    <source>
        <dbReference type="ARBA" id="ARBA00022763"/>
    </source>
</evidence>
<organism evidence="19 20">
    <name type="scientific">Qipengyuania benthica</name>
    <dbReference type="NCBI Taxonomy" id="3067651"/>
    <lineage>
        <taxon>Bacteria</taxon>
        <taxon>Pseudomonadati</taxon>
        <taxon>Pseudomonadota</taxon>
        <taxon>Alphaproteobacteria</taxon>
        <taxon>Sphingomonadales</taxon>
        <taxon>Erythrobacteraceae</taxon>
        <taxon>Qipengyuania</taxon>
    </lineage>
</organism>
<keyword evidence="5 15" id="KW-0347">Helicase</keyword>
<dbReference type="PROSITE" id="PS51198">
    <property type="entry name" value="UVRD_HELICASE_ATP_BIND"/>
    <property type="match status" value="1"/>
</dbReference>
<keyword evidence="4 15" id="KW-0378">Hydrolase</keyword>
<dbReference type="InterPro" id="IPR014016">
    <property type="entry name" value="UvrD-like_ATP-bd"/>
</dbReference>
<evidence type="ECO:0000256" key="13">
    <source>
        <dbReference type="ARBA" id="ARBA00034923"/>
    </source>
</evidence>
<dbReference type="SUPFAM" id="SSF52980">
    <property type="entry name" value="Restriction endonuclease-like"/>
    <property type="match status" value="1"/>
</dbReference>
<dbReference type="Gene3D" id="1.10.486.10">
    <property type="entry name" value="PCRA, domain 4"/>
    <property type="match status" value="1"/>
</dbReference>
<keyword evidence="10" id="KW-0413">Isomerase</keyword>
<dbReference type="InterPro" id="IPR000212">
    <property type="entry name" value="DNA_helicase_UvrD/REP"/>
</dbReference>
<evidence type="ECO:0000256" key="8">
    <source>
        <dbReference type="ARBA" id="ARBA00023125"/>
    </source>
</evidence>
<feature type="binding site" evidence="15">
    <location>
        <begin position="26"/>
        <end position="33"/>
    </location>
    <ligand>
        <name>ATP</name>
        <dbReference type="ChEBI" id="CHEBI:30616"/>
    </ligand>
</feature>
<dbReference type="Proteomes" id="UP001235664">
    <property type="component" value="Unassembled WGS sequence"/>
</dbReference>
<dbReference type="Gene3D" id="3.90.320.10">
    <property type="match status" value="1"/>
</dbReference>
<keyword evidence="20" id="KW-1185">Reference proteome</keyword>
<keyword evidence="6" id="KW-0269">Exonuclease</keyword>
<feature type="region of interest" description="Disordered" evidence="16">
    <location>
        <begin position="943"/>
        <end position="978"/>
    </location>
</feature>
<comment type="catalytic activity">
    <reaction evidence="11">
        <text>Couples ATP hydrolysis with the unwinding of duplex DNA by translocating in the 3'-5' direction.</text>
        <dbReference type="EC" id="5.6.2.4"/>
    </reaction>
</comment>
<keyword evidence="2 15" id="KW-0547">Nucleotide-binding</keyword>
<evidence type="ECO:0000256" key="15">
    <source>
        <dbReference type="PROSITE-ProRule" id="PRU00560"/>
    </source>
</evidence>
<evidence type="ECO:0000256" key="10">
    <source>
        <dbReference type="ARBA" id="ARBA00023235"/>
    </source>
</evidence>
<dbReference type="PANTHER" id="PTHR11070">
    <property type="entry name" value="UVRD / RECB / PCRA DNA HELICASE FAMILY MEMBER"/>
    <property type="match status" value="1"/>
</dbReference>